<dbReference type="InterPro" id="IPR005467">
    <property type="entry name" value="His_kinase_dom"/>
</dbReference>
<evidence type="ECO:0000256" key="9">
    <source>
        <dbReference type="ARBA" id="ARBA00022989"/>
    </source>
</evidence>
<dbReference type="GO" id="GO:0005886">
    <property type="term" value="C:plasma membrane"/>
    <property type="evidence" value="ECO:0007669"/>
    <property type="project" value="UniProtKB-SubCell"/>
</dbReference>
<dbReference type="SUPFAM" id="SSF55874">
    <property type="entry name" value="ATPase domain of HSP90 chaperone/DNA topoisomerase II/histidine kinase"/>
    <property type="match status" value="1"/>
</dbReference>
<dbReference type="InterPro" id="IPR004358">
    <property type="entry name" value="Sig_transdc_His_kin-like_C"/>
</dbReference>
<dbReference type="Pfam" id="PF00512">
    <property type="entry name" value="HisKA"/>
    <property type="match status" value="1"/>
</dbReference>
<dbReference type="Pfam" id="PF02518">
    <property type="entry name" value="HATPase_c"/>
    <property type="match status" value="1"/>
</dbReference>
<keyword evidence="6" id="KW-0808">Transferase</keyword>
<dbReference type="InterPro" id="IPR003661">
    <property type="entry name" value="HisK_dim/P_dom"/>
</dbReference>
<sequence>MSSIQIRFIVILGALTIIGIFVMQAYYLFKNYNKEESEFHQSVSIALRNTAKIIANYDKGTLPEKGLLIREASNFYKVNVNAHIDQSSLLLTLKNEFAKQELVIPFEYGIYDCGTNELVYNEILKDTTKVKSKSNRKAKSKKTEENSYFIVRFPSKASYMFVEMKSLIISSTLLLLACGIFTMAMFMTLRQKRYSELMRDFVNNMTHEFKTPISSIKISADVLLHHPTVEEDKRLFQYAQIIRDQNQRLNDQVEKVLQIAKMESSSFNIKKEPIDLHEIIRQVSSQYAIRLDDSGGSLTLSLEAKSHNCMADRFHFMNIISNLIDNAIKYSKNDPEIGIFTHNLKDKLILEVRDKGIGIQEEDISKIFQKFFRVSTGDVHNVKGFGIGLYYVKRICDAHGFDVNLQSVYGKGTSIFIQVKTV</sequence>
<dbReference type="Gene3D" id="1.10.287.130">
    <property type="match status" value="1"/>
</dbReference>
<accession>A0A9D7SAS3</accession>
<dbReference type="GO" id="GO:0004721">
    <property type="term" value="F:phosphoprotein phosphatase activity"/>
    <property type="evidence" value="ECO:0007669"/>
    <property type="project" value="TreeGrafter"/>
</dbReference>
<dbReference type="PANTHER" id="PTHR45453:SF2">
    <property type="entry name" value="HISTIDINE KINASE"/>
    <property type="match status" value="1"/>
</dbReference>
<keyword evidence="5" id="KW-0597">Phosphoprotein</keyword>
<evidence type="ECO:0000259" key="12">
    <source>
        <dbReference type="PROSITE" id="PS50109"/>
    </source>
</evidence>
<evidence type="ECO:0000313" key="14">
    <source>
        <dbReference type="Proteomes" id="UP000808349"/>
    </source>
</evidence>
<dbReference type="FunFam" id="3.30.565.10:FF:000006">
    <property type="entry name" value="Sensor histidine kinase WalK"/>
    <property type="match status" value="1"/>
</dbReference>
<evidence type="ECO:0000256" key="1">
    <source>
        <dbReference type="ARBA" id="ARBA00000085"/>
    </source>
</evidence>
<comment type="catalytic activity">
    <reaction evidence="1">
        <text>ATP + protein L-histidine = ADP + protein N-phospho-L-histidine.</text>
        <dbReference type="EC" id="2.7.13.3"/>
    </reaction>
</comment>
<proteinExistence type="predicted"/>
<dbReference type="PANTHER" id="PTHR45453">
    <property type="entry name" value="PHOSPHATE REGULON SENSOR PROTEIN PHOR"/>
    <property type="match status" value="1"/>
</dbReference>
<dbReference type="InterPro" id="IPR036890">
    <property type="entry name" value="HATPase_C_sf"/>
</dbReference>
<evidence type="ECO:0000256" key="5">
    <source>
        <dbReference type="ARBA" id="ARBA00022553"/>
    </source>
</evidence>
<dbReference type="Gene3D" id="3.30.565.10">
    <property type="entry name" value="Histidine kinase-like ATPase, C-terminal domain"/>
    <property type="match status" value="1"/>
</dbReference>
<comment type="caution">
    <text evidence="13">The sequence shown here is derived from an EMBL/GenBank/DDBJ whole genome shotgun (WGS) entry which is preliminary data.</text>
</comment>
<name>A0A9D7SAS3_9BACT</name>
<comment type="subcellular location">
    <subcellularLocation>
        <location evidence="2">Cell membrane</location>
        <topology evidence="2">Multi-pass membrane protein</topology>
    </subcellularLocation>
</comment>
<feature type="domain" description="Histidine kinase" evidence="12">
    <location>
        <begin position="204"/>
        <end position="422"/>
    </location>
</feature>
<evidence type="ECO:0000256" key="3">
    <source>
        <dbReference type="ARBA" id="ARBA00012438"/>
    </source>
</evidence>
<dbReference type="SUPFAM" id="SSF47384">
    <property type="entry name" value="Homodimeric domain of signal transducing histidine kinase"/>
    <property type="match status" value="1"/>
</dbReference>
<dbReference type="InterPro" id="IPR036097">
    <property type="entry name" value="HisK_dim/P_sf"/>
</dbReference>
<dbReference type="EC" id="2.7.13.3" evidence="3"/>
<evidence type="ECO:0000256" key="6">
    <source>
        <dbReference type="ARBA" id="ARBA00022679"/>
    </source>
</evidence>
<keyword evidence="4" id="KW-1003">Cell membrane</keyword>
<feature type="transmembrane region" description="Helical" evidence="11">
    <location>
        <begin position="167"/>
        <end position="189"/>
    </location>
</feature>
<keyword evidence="8 13" id="KW-0418">Kinase</keyword>
<dbReference type="InterPro" id="IPR050351">
    <property type="entry name" value="BphY/WalK/GraS-like"/>
</dbReference>
<evidence type="ECO:0000256" key="2">
    <source>
        <dbReference type="ARBA" id="ARBA00004651"/>
    </source>
</evidence>
<reference evidence="13 14" key="1">
    <citation type="submission" date="2020-10" db="EMBL/GenBank/DDBJ databases">
        <title>Connecting structure to function with the recovery of over 1000 high-quality activated sludge metagenome-assembled genomes encoding full-length rRNA genes using long-read sequencing.</title>
        <authorList>
            <person name="Singleton C.M."/>
            <person name="Petriglieri F."/>
            <person name="Kristensen J.M."/>
            <person name="Kirkegaard R.H."/>
            <person name="Michaelsen T.Y."/>
            <person name="Andersen M.H."/>
            <person name="Karst S.M."/>
            <person name="Dueholm M.S."/>
            <person name="Nielsen P.H."/>
            <person name="Albertsen M."/>
        </authorList>
    </citation>
    <scope>NUCLEOTIDE SEQUENCE [LARGE SCALE GENOMIC DNA]</scope>
    <source>
        <strain evidence="13">Ribe_18-Q3-R11-54_BAT3C.373</strain>
    </source>
</reference>
<keyword evidence="7 11" id="KW-0812">Transmembrane</keyword>
<evidence type="ECO:0000256" key="11">
    <source>
        <dbReference type="SAM" id="Phobius"/>
    </source>
</evidence>
<evidence type="ECO:0000256" key="7">
    <source>
        <dbReference type="ARBA" id="ARBA00022692"/>
    </source>
</evidence>
<gene>
    <name evidence="13" type="ORF">IPO85_13500</name>
</gene>
<dbReference type="SMART" id="SM00387">
    <property type="entry name" value="HATPase_c"/>
    <property type="match status" value="1"/>
</dbReference>
<dbReference type="GO" id="GO:0016036">
    <property type="term" value="P:cellular response to phosphate starvation"/>
    <property type="evidence" value="ECO:0007669"/>
    <property type="project" value="TreeGrafter"/>
</dbReference>
<keyword evidence="10 11" id="KW-0472">Membrane</keyword>
<dbReference type="PRINTS" id="PR00344">
    <property type="entry name" value="BCTRLSENSOR"/>
</dbReference>
<dbReference type="InterPro" id="IPR003594">
    <property type="entry name" value="HATPase_dom"/>
</dbReference>
<dbReference type="EMBL" id="JADKFW010000010">
    <property type="protein sequence ID" value="MBK9718499.1"/>
    <property type="molecule type" value="Genomic_DNA"/>
</dbReference>
<dbReference type="CDD" id="cd00075">
    <property type="entry name" value="HATPase"/>
    <property type="match status" value="1"/>
</dbReference>
<evidence type="ECO:0000256" key="4">
    <source>
        <dbReference type="ARBA" id="ARBA00022475"/>
    </source>
</evidence>
<dbReference type="CDD" id="cd00082">
    <property type="entry name" value="HisKA"/>
    <property type="match status" value="1"/>
</dbReference>
<dbReference type="AlphaFoldDB" id="A0A9D7SAS3"/>
<feature type="transmembrane region" description="Helical" evidence="11">
    <location>
        <begin position="7"/>
        <end position="29"/>
    </location>
</feature>
<keyword evidence="9 11" id="KW-1133">Transmembrane helix</keyword>
<evidence type="ECO:0000313" key="13">
    <source>
        <dbReference type="EMBL" id="MBK9718499.1"/>
    </source>
</evidence>
<protein>
    <recommendedName>
        <fullName evidence="3">histidine kinase</fullName>
        <ecNumber evidence="3">2.7.13.3</ecNumber>
    </recommendedName>
</protein>
<dbReference type="Proteomes" id="UP000808349">
    <property type="component" value="Unassembled WGS sequence"/>
</dbReference>
<organism evidence="13 14">
    <name type="scientific">Candidatus Defluviibacterium haderslevense</name>
    <dbReference type="NCBI Taxonomy" id="2981993"/>
    <lineage>
        <taxon>Bacteria</taxon>
        <taxon>Pseudomonadati</taxon>
        <taxon>Bacteroidota</taxon>
        <taxon>Saprospiria</taxon>
        <taxon>Saprospirales</taxon>
        <taxon>Saprospiraceae</taxon>
        <taxon>Candidatus Defluviibacterium</taxon>
    </lineage>
</organism>
<dbReference type="GO" id="GO:0000155">
    <property type="term" value="F:phosphorelay sensor kinase activity"/>
    <property type="evidence" value="ECO:0007669"/>
    <property type="project" value="InterPro"/>
</dbReference>
<dbReference type="PROSITE" id="PS50109">
    <property type="entry name" value="HIS_KIN"/>
    <property type="match status" value="1"/>
</dbReference>
<evidence type="ECO:0000256" key="10">
    <source>
        <dbReference type="ARBA" id="ARBA00023136"/>
    </source>
</evidence>
<evidence type="ECO:0000256" key="8">
    <source>
        <dbReference type="ARBA" id="ARBA00022777"/>
    </source>
</evidence>
<dbReference type="SMART" id="SM00388">
    <property type="entry name" value="HisKA"/>
    <property type="match status" value="1"/>
</dbReference>